<dbReference type="SMART" id="SM00256">
    <property type="entry name" value="FBOX"/>
    <property type="match status" value="1"/>
</dbReference>
<dbReference type="Pfam" id="PF12937">
    <property type="entry name" value="F-box-like"/>
    <property type="match status" value="1"/>
</dbReference>
<dbReference type="PANTHER" id="PTHR39741:SF2">
    <property type="entry name" value="F-BOX DOMAIN-CONTAINING PROTEIN"/>
    <property type="match status" value="1"/>
</dbReference>
<evidence type="ECO:0000313" key="4">
    <source>
        <dbReference type="Proteomes" id="UP000053201"/>
    </source>
</evidence>
<evidence type="ECO:0000259" key="2">
    <source>
        <dbReference type="PROSITE" id="PS50181"/>
    </source>
</evidence>
<dbReference type="InterPro" id="IPR001810">
    <property type="entry name" value="F-box_dom"/>
</dbReference>
<dbReference type="InterPro" id="IPR012331">
    <property type="entry name" value="Clathrin_H-chain_linker"/>
</dbReference>
<dbReference type="eggNOG" id="KOG0985">
    <property type="taxonomic scope" value="Eukaryota"/>
</dbReference>
<dbReference type="Gene3D" id="1.25.40.30">
    <property type="match status" value="1"/>
</dbReference>
<dbReference type="PROSITE" id="PS50181">
    <property type="entry name" value="FBOX"/>
    <property type="match status" value="1"/>
</dbReference>
<feature type="compositionally biased region" description="Polar residues" evidence="1">
    <location>
        <begin position="120"/>
        <end position="134"/>
    </location>
</feature>
<dbReference type="PANTHER" id="PTHR39741">
    <property type="entry name" value="F-BOX DOMAIN CONTAINING PROTEIN, EXPRESSED"/>
    <property type="match status" value="1"/>
</dbReference>
<proteinExistence type="predicted"/>
<organism evidence="3 4">
    <name type="scientific">Spizellomyces punctatus (strain DAOM BR117)</name>
    <dbReference type="NCBI Taxonomy" id="645134"/>
    <lineage>
        <taxon>Eukaryota</taxon>
        <taxon>Fungi</taxon>
        <taxon>Fungi incertae sedis</taxon>
        <taxon>Chytridiomycota</taxon>
        <taxon>Chytridiomycota incertae sedis</taxon>
        <taxon>Chytridiomycetes</taxon>
        <taxon>Spizellomycetales</taxon>
        <taxon>Spizellomycetaceae</taxon>
        <taxon>Spizellomyces</taxon>
    </lineage>
</organism>
<gene>
    <name evidence="3" type="ORF">SPPG_04555</name>
</gene>
<dbReference type="InterPro" id="IPR016024">
    <property type="entry name" value="ARM-type_fold"/>
</dbReference>
<dbReference type="InterPro" id="IPR036047">
    <property type="entry name" value="F-box-like_dom_sf"/>
</dbReference>
<keyword evidence="4" id="KW-1185">Reference proteome</keyword>
<reference evidence="3 4" key="1">
    <citation type="submission" date="2009-08" db="EMBL/GenBank/DDBJ databases">
        <title>The Genome Sequence of Spizellomyces punctatus strain DAOM BR117.</title>
        <authorList>
            <consortium name="The Broad Institute Genome Sequencing Platform"/>
            <person name="Russ C."/>
            <person name="Cuomo C."/>
            <person name="Shea T."/>
            <person name="Young S.K."/>
            <person name="Zeng Q."/>
            <person name="Koehrsen M."/>
            <person name="Haas B."/>
            <person name="Borodovsky M."/>
            <person name="Guigo R."/>
            <person name="Alvarado L."/>
            <person name="Berlin A."/>
            <person name="Bochicchio J."/>
            <person name="Borenstein D."/>
            <person name="Chapman S."/>
            <person name="Chen Z."/>
            <person name="Engels R."/>
            <person name="Freedman E."/>
            <person name="Gellesch M."/>
            <person name="Goldberg J."/>
            <person name="Griggs A."/>
            <person name="Gujja S."/>
            <person name="Heiman D."/>
            <person name="Hepburn T."/>
            <person name="Howarth C."/>
            <person name="Jen D."/>
            <person name="Larson L."/>
            <person name="Lewis B."/>
            <person name="Mehta T."/>
            <person name="Park D."/>
            <person name="Pearson M."/>
            <person name="Roberts A."/>
            <person name="Saif S."/>
            <person name="Shenoy N."/>
            <person name="Sisk P."/>
            <person name="Stolte C."/>
            <person name="Sykes S."/>
            <person name="Thomson T."/>
            <person name="Walk T."/>
            <person name="White J."/>
            <person name="Yandava C."/>
            <person name="Burger G."/>
            <person name="Gray M.W."/>
            <person name="Holland P.W.H."/>
            <person name="King N."/>
            <person name="Lang F.B.F."/>
            <person name="Roger A.J."/>
            <person name="Ruiz-Trillo I."/>
            <person name="Lander E."/>
            <person name="Nusbaum C."/>
        </authorList>
    </citation>
    <scope>NUCLEOTIDE SEQUENCE [LARGE SCALE GENOMIC DNA]</scope>
    <source>
        <strain evidence="3 4">DAOM BR117</strain>
    </source>
</reference>
<dbReference type="GeneID" id="27687997"/>
<dbReference type="Proteomes" id="UP000053201">
    <property type="component" value="Unassembled WGS sequence"/>
</dbReference>
<dbReference type="InterPro" id="IPR008979">
    <property type="entry name" value="Galactose-bd-like_sf"/>
</dbReference>
<protein>
    <recommendedName>
        <fullName evidence="2">F-box domain-containing protein</fullName>
    </recommendedName>
</protein>
<dbReference type="EMBL" id="KQ257456">
    <property type="protein sequence ID" value="KND00220.1"/>
    <property type="molecule type" value="Genomic_DNA"/>
</dbReference>
<dbReference type="InterPro" id="IPR055336">
    <property type="entry name" value="At4g00755-like"/>
</dbReference>
<dbReference type="RefSeq" id="XP_016608259.1">
    <property type="nucleotide sequence ID" value="XM_016752789.1"/>
</dbReference>
<evidence type="ECO:0000256" key="1">
    <source>
        <dbReference type="SAM" id="MobiDB-lite"/>
    </source>
</evidence>
<dbReference type="SUPFAM" id="SSF49785">
    <property type="entry name" value="Galactose-binding domain-like"/>
    <property type="match status" value="1"/>
</dbReference>
<feature type="domain" description="F-box" evidence="2">
    <location>
        <begin position="15"/>
        <end position="61"/>
    </location>
</feature>
<dbReference type="Gene3D" id="1.20.1280.50">
    <property type="match status" value="1"/>
</dbReference>
<sequence length="745" mass="83712">MDASGSSPSPQTCTMDPFLYLPVELALRCLSFVDTTSLPAVTRVCKRWHQIVESDALWRERCFISSTIVADRPLRWVLPPEDCIDAMETTLSSTFPNPNRDSLAVPTASRRSRSPDVLGLSSTASDTGSSQFPSLSPRREVSRQSVDHIVRKLPSLPDGRERYERLRPPPVIYSPSPAHPGTSGLPYVLHDGDAKDLVSPMSPASPSSFTLPKSQDLRMPENAKKVRFTELIHDPKQFFREIGEVTIMAEQEPLDLLEQGLQASSEDDEQQTIACTLDDSARTFWSSKGTADMLSSEWLVYKLRQPVCIVTRVEITPYKARYQRGMPIYAPRYMTMSIGFSPEPENMHFISELFPVENRNVSQSFNIKPTLVVGGYVRLHLHGRYQTQPGDNLYYTVLQSVRCFGIPIGLVADKQSLSLPLMELADVLKCDYTPWYGVKEIVATQRLSRLKTLMLPTVMDRTTHAEALASIQRLLMRGEWKHAADILARTRCTDELRQADFLAWFFESAEAVSEIQSYSMWNEGRAADKGKQPMVEPETAASDWTRIFASVARKIASKKEKENDPVRYYLNRVLEGDDDLTEYEAIRFAEVAIADKQFGEFWDCLIGERFECTEDLGDLFRPHDVSFALSIYSRANVLDKIIDCLLAIGQYYSVIRLIRVTSHEYDFTPIIMQLLATAGIKAAVQFSAILLREDPQLRRTVVWALGVEKETAGLADGEDLAGWLKVWADTKEGSGPSSPSSVGSS</sequence>
<dbReference type="VEuPathDB" id="FungiDB:SPPG_04555"/>
<dbReference type="SUPFAM" id="SSF48371">
    <property type="entry name" value="ARM repeat"/>
    <property type="match status" value="1"/>
</dbReference>
<feature type="compositionally biased region" description="Basic and acidic residues" evidence="1">
    <location>
        <begin position="137"/>
        <end position="150"/>
    </location>
</feature>
<evidence type="ECO:0000313" key="3">
    <source>
        <dbReference type="EMBL" id="KND00220.1"/>
    </source>
</evidence>
<dbReference type="AlphaFoldDB" id="A0A0L0HH63"/>
<dbReference type="SUPFAM" id="SSF81383">
    <property type="entry name" value="F-box domain"/>
    <property type="match status" value="1"/>
</dbReference>
<name>A0A0L0HH63_SPIPD</name>
<dbReference type="Gene3D" id="2.60.120.260">
    <property type="entry name" value="Galactose-binding domain-like"/>
    <property type="match status" value="1"/>
</dbReference>
<feature type="region of interest" description="Disordered" evidence="1">
    <location>
        <begin position="94"/>
        <end position="163"/>
    </location>
</feature>
<dbReference type="OrthoDB" id="63379at2759"/>
<accession>A0A0L0HH63</accession>
<dbReference type="STRING" id="645134.A0A0L0HH63"/>
<dbReference type="InParanoid" id="A0A0L0HH63"/>
<dbReference type="OMA" id="NNIGATH"/>